<dbReference type="PANTHER" id="PTHR30591:SF1">
    <property type="entry name" value="RECBCD ENZYME SUBUNIT RECC"/>
    <property type="match status" value="1"/>
</dbReference>
<dbReference type="EMBL" id="VSSQ01019101">
    <property type="protein sequence ID" value="MPM62888.1"/>
    <property type="molecule type" value="Genomic_DNA"/>
</dbReference>
<dbReference type="AlphaFoldDB" id="A0A645BCV7"/>
<dbReference type="SUPFAM" id="SSF52540">
    <property type="entry name" value="P-loop containing nucleoside triphosphate hydrolases"/>
    <property type="match status" value="1"/>
</dbReference>
<keyword evidence="2" id="KW-0547">Nucleotide-binding</keyword>
<evidence type="ECO:0000256" key="5">
    <source>
        <dbReference type="ARBA" id="ARBA00022839"/>
    </source>
</evidence>
<keyword evidence="6" id="KW-0067">ATP-binding</keyword>
<dbReference type="PANTHER" id="PTHR30591">
    <property type="entry name" value="RECBCD ENZYME SUBUNIT RECC"/>
    <property type="match status" value="1"/>
</dbReference>
<gene>
    <name evidence="10" type="primary">recC_1</name>
    <name evidence="10" type="ORF">SDC9_109766</name>
</gene>
<dbReference type="InterPro" id="IPR011335">
    <property type="entry name" value="Restrct_endonuc-II-like"/>
</dbReference>
<dbReference type="InterPro" id="IPR041500">
    <property type="entry name" value="RecC_C"/>
</dbReference>
<protein>
    <submittedName>
        <fullName evidence="10">RecBCD enzyme subunit RecC</fullName>
        <ecNumber evidence="10">3.1.11.5</ecNumber>
    </submittedName>
</protein>
<dbReference type="SUPFAM" id="SSF52980">
    <property type="entry name" value="Restriction endonuclease-like"/>
    <property type="match status" value="1"/>
</dbReference>
<sequence>MLADFFPDGNTARTGLAALRGAIAILRRESRDGLSSTPLPLNAVTAMLDEVLPVEKESSGFLRGRITFCKMLPMRSIPVAVVAILGLNDKAFPRRDFRLGFNLAAERQLPGDRSQAAQDRYLLLEALLAARRAVWFFYCGQSMRDDKEFPPAAPLAEIMEYCRNAFGLTAVRHKLSGVDLDYFGLGDDPRRRSFDRENFEAALAGTQFLAADSAGPAYPELGAVPRGSALELAELVEFFRNPGKYLLETRLAMHWEAFEPEPPADSEPWALDGLDRYKLDGMLAHWMLDAVPPEAQYHLADRMNLLAPGAPGRRDFNWRFAVMDRMPAVWRERLRSSERRLLDLALPELALTLTGWSQGAPDGSAVYSWRFGRFDCRTALPAVLGQLAWTVRLGAPVHGVMLNLEKAAFVERRLPPLTPAAARERLQELLELYYAEYRLRPPPIFPSASPAKAAGRSGMAEFVGYNGFGDGDQPGIREFFTFGDFDSPDFAAEFARLAELLYGRIEMGPGRAES</sequence>
<dbReference type="GO" id="GO:0008854">
    <property type="term" value="F:exodeoxyribonuclease V activity"/>
    <property type="evidence" value="ECO:0007669"/>
    <property type="project" value="UniProtKB-EC"/>
</dbReference>
<evidence type="ECO:0000259" key="9">
    <source>
        <dbReference type="Pfam" id="PF17946"/>
    </source>
</evidence>
<evidence type="ECO:0000256" key="6">
    <source>
        <dbReference type="ARBA" id="ARBA00022840"/>
    </source>
</evidence>
<keyword evidence="3" id="KW-0227">DNA damage</keyword>
<evidence type="ECO:0000256" key="8">
    <source>
        <dbReference type="ARBA" id="ARBA00023204"/>
    </source>
</evidence>
<dbReference type="GO" id="GO:0005524">
    <property type="term" value="F:ATP binding"/>
    <property type="evidence" value="ECO:0007669"/>
    <property type="project" value="UniProtKB-KW"/>
</dbReference>
<proteinExistence type="predicted"/>
<evidence type="ECO:0000256" key="7">
    <source>
        <dbReference type="ARBA" id="ARBA00023125"/>
    </source>
</evidence>
<evidence type="ECO:0000256" key="4">
    <source>
        <dbReference type="ARBA" id="ARBA00022801"/>
    </source>
</evidence>
<dbReference type="EC" id="3.1.11.5" evidence="10"/>
<keyword evidence="4 10" id="KW-0378">Hydrolase</keyword>
<dbReference type="Gene3D" id="3.40.50.300">
    <property type="entry name" value="P-loop containing nucleotide triphosphate hydrolases"/>
    <property type="match status" value="1"/>
</dbReference>
<dbReference type="GO" id="GO:0003677">
    <property type="term" value="F:DNA binding"/>
    <property type="evidence" value="ECO:0007669"/>
    <property type="project" value="UniProtKB-KW"/>
</dbReference>
<dbReference type="GO" id="GO:0006281">
    <property type="term" value="P:DNA repair"/>
    <property type="evidence" value="ECO:0007669"/>
    <property type="project" value="UniProtKB-KW"/>
</dbReference>
<comment type="caution">
    <text evidence="10">The sequence shown here is derived from an EMBL/GenBank/DDBJ whole genome shotgun (WGS) entry which is preliminary data.</text>
</comment>
<keyword evidence="7" id="KW-0238">DNA-binding</keyword>
<organism evidence="10">
    <name type="scientific">bioreactor metagenome</name>
    <dbReference type="NCBI Taxonomy" id="1076179"/>
    <lineage>
        <taxon>unclassified sequences</taxon>
        <taxon>metagenomes</taxon>
        <taxon>ecological metagenomes</taxon>
    </lineage>
</organism>
<name>A0A645BCV7_9ZZZZ</name>
<dbReference type="GO" id="GO:0006310">
    <property type="term" value="P:DNA recombination"/>
    <property type="evidence" value="ECO:0007669"/>
    <property type="project" value="TreeGrafter"/>
</dbReference>
<keyword evidence="8" id="KW-0234">DNA repair</keyword>
<accession>A0A645BCV7</accession>
<evidence type="ECO:0000313" key="10">
    <source>
        <dbReference type="EMBL" id="MPM62888.1"/>
    </source>
</evidence>
<evidence type="ECO:0000256" key="2">
    <source>
        <dbReference type="ARBA" id="ARBA00022741"/>
    </source>
</evidence>
<evidence type="ECO:0000256" key="3">
    <source>
        <dbReference type="ARBA" id="ARBA00022763"/>
    </source>
</evidence>
<evidence type="ECO:0000256" key="1">
    <source>
        <dbReference type="ARBA" id="ARBA00022722"/>
    </source>
</evidence>
<reference evidence="10" key="1">
    <citation type="submission" date="2019-08" db="EMBL/GenBank/DDBJ databases">
        <authorList>
            <person name="Kucharzyk K."/>
            <person name="Murdoch R.W."/>
            <person name="Higgins S."/>
            <person name="Loffler F."/>
        </authorList>
    </citation>
    <scope>NUCLEOTIDE SEQUENCE</scope>
</reference>
<dbReference type="Pfam" id="PF17946">
    <property type="entry name" value="RecC_C"/>
    <property type="match status" value="1"/>
</dbReference>
<dbReference type="InterPro" id="IPR027417">
    <property type="entry name" value="P-loop_NTPase"/>
</dbReference>
<keyword evidence="5" id="KW-0269">Exonuclease</keyword>
<feature type="domain" description="RecC C-terminal" evidence="9">
    <location>
        <begin position="229"/>
        <end position="451"/>
    </location>
</feature>
<keyword evidence="1" id="KW-0540">Nuclease</keyword>